<dbReference type="InterPro" id="IPR053030">
    <property type="entry name" value="Ribosomal_biogenesis_FAF1-like"/>
</dbReference>
<evidence type="ECO:0000313" key="2">
    <source>
        <dbReference type="EMBL" id="KAF1813364.1"/>
    </source>
</evidence>
<feature type="compositionally biased region" description="Basic and acidic residues" evidence="1">
    <location>
        <begin position="237"/>
        <end position="251"/>
    </location>
</feature>
<feature type="compositionally biased region" description="Basic and acidic residues" evidence="1">
    <location>
        <begin position="212"/>
        <end position="221"/>
    </location>
</feature>
<reference evidence="4" key="2">
    <citation type="submission" date="2020-04" db="EMBL/GenBank/DDBJ databases">
        <authorList>
            <consortium name="NCBI Genome Project"/>
        </authorList>
    </citation>
    <scope>NUCLEOTIDE SEQUENCE</scope>
    <source>
        <strain evidence="4">CBS 781.70</strain>
    </source>
</reference>
<accession>A0A6G1G5N5</accession>
<dbReference type="Proteomes" id="UP000504638">
    <property type="component" value="Unplaced"/>
</dbReference>
<gene>
    <name evidence="2 4" type="ORF">P152DRAFT_434380</name>
</gene>
<name>A0A6G1G5N5_9PEZI</name>
<reference evidence="4" key="3">
    <citation type="submission" date="2025-04" db="UniProtKB">
        <authorList>
            <consortium name="RefSeq"/>
        </authorList>
    </citation>
    <scope>IDENTIFICATION</scope>
    <source>
        <strain evidence="4">CBS 781.70</strain>
    </source>
</reference>
<dbReference type="EMBL" id="ML975155">
    <property type="protein sequence ID" value="KAF1813364.1"/>
    <property type="molecule type" value="Genomic_DNA"/>
</dbReference>
<dbReference type="AlphaFoldDB" id="A0A6G1G5N5"/>
<dbReference type="Pfam" id="PF15375">
    <property type="entry name" value="FSAF1"/>
    <property type="match status" value="1"/>
</dbReference>
<evidence type="ECO:0000256" key="1">
    <source>
        <dbReference type="SAM" id="MobiDB-lite"/>
    </source>
</evidence>
<dbReference type="PANTHER" id="PTHR28096:SF1">
    <property type="entry name" value="PROTEIN FAF1"/>
    <property type="match status" value="1"/>
</dbReference>
<dbReference type="PANTHER" id="PTHR28096">
    <property type="entry name" value="PROTEIN FAF1"/>
    <property type="match status" value="1"/>
</dbReference>
<dbReference type="RefSeq" id="XP_033534995.1">
    <property type="nucleotide sequence ID" value="XM_033677487.1"/>
</dbReference>
<feature type="compositionally biased region" description="Basic and acidic residues" evidence="1">
    <location>
        <begin position="270"/>
        <end position="279"/>
    </location>
</feature>
<dbReference type="GO" id="GO:0000462">
    <property type="term" value="P:maturation of SSU-rRNA from tricistronic rRNA transcript (SSU-rRNA, 5.8S rRNA, LSU-rRNA)"/>
    <property type="evidence" value="ECO:0007669"/>
    <property type="project" value="TreeGrafter"/>
</dbReference>
<reference evidence="2 4" key="1">
    <citation type="submission" date="2020-01" db="EMBL/GenBank/DDBJ databases">
        <authorList>
            <consortium name="DOE Joint Genome Institute"/>
            <person name="Haridas S."/>
            <person name="Albert R."/>
            <person name="Binder M."/>
            <person name="Bloem J."/>
            <person name="Labutti K."/>
            <person name="Salamov A."/>
            <person name="Andreopoulos B."/>
            <person name="Baker S.E."/>
            <person name="Barry K."/>
            <person name="Bills G."/>
            <person name="Bluhm B.H."/>
            <person name="Cannon C."/>
            <person name="Castanera R."/>
            <person name="Culley D.E."/>
            <person name="Daum C."/>
            <person name="Ezra D."/>
            <person name="Gonzalez J.B."/>
            <person name="Henrissat B."/>
            <person name="Kuo A."/>
            <person name="Liang C."/>
            <person name="Lipzen A."/>
            <person name="Lutzoni F."/>
            <person name="Magnuson J."/>
            <person name="Mondo S."/>
            <person name="Nolan M."/>
            <person name="Ohm R."/>
            <person name="Pangilinan J."/>
            <person name="Park H.-J."/>
            <person name="Ramirez L."/>
            <person name="Alfaro M."/>
            <person name="Sun H."/>
            <person name="Tritt A."/>
            <person name="Yoshinaga Y."/>
            <person name="Zwiers L.-H."/>
            <person name="Turgeon B.G."/>
            <person name="Goodwin S.B."/>
            <person name="Spatafora J.W."/>
            <person name="Crous P.W."/>
            <person name="Grigoriev I.V."/>
        </authorList>
    </citation>
    <scope>NUCLEOTIDE SEQUENCE</scope>
    <source>
        <strain evidence="2 4">CBS 781.70</strain>
    </source>
</reference>
<dbReference type="GO" id="GO:0005730">
    <property type="term" value="C:nucleolus"/>
    <property type="evidence" value="ECO:0007669"/>
    <property type="project" value="TreeGrafter"/>
</dbReference>
<feature type="region of interest" description="Disordered" evidence="1">
    <location>
        <begin position="202"/>
        <end position="286"/>
    </location>
</feature>
<feature type="compositionally biased region" description="Basic residues" evidence="1">
    <location>
        <begin position="1"/>
        <end position="11"/>
    </location>
</feature>
<feature type="region of interest" description="Disordered" evidence="1">
    <location>
        <begin position="1"/>
        <end position="184"/>
    </location>
</feature>
<dbReference type="OrthoDB" id="5556956at2759"/>
<evidence type="ECO:0000313" key="4">
    <source>
        <dbReference type="RefSeq" id="XP_033534995.1"/>
    </source>
</evidence>
<dbReference type="GeneID" id="54418057"/>
<proteinExistence type="predicted"/>
<dbReference type="InterPro" id="IPR027973">
    <property type="entry name" value="FSAF1-like"/>
</dbReference>
<protein>
    <recommendedName>
        <fullName evidence="5">Protein FAF1</fullName>
    </recommendedName>
</protein>
<evidence type="ECO:0000313" key="3">
    <source>
        <dbReference type="Proteomes" id="UP000504638"/>
    </source>
</evidence>
<feature type="compositionally biased region" description="Basic and acidic residues" evidence="1">
    <location>
        <begin position="29"/>
        <end position="55"/>
    </location>
</feature>
<sequence length="286" mass="31532">MAMLGKRKRRSPEKDARDGSESGSEEDVREVFRRHFEARFKALPEAVSKERKQDDLSESEGDQDDSAGEDGEDDWEGLSDDDTAPVEVVDHAEVSRVAMEDEESAGRAGMRAFMSSKPPSSSAAGRKPTKPPLTNDSPDSDTETHNLANDRALQKLLRESRLLSESAGSNGPLSSLAPMGRNRHKAHELHLLSLGAKGSVHAEQNVPMLKRKGMESAAREKERKRRKEAGETGVVLEKARKEKTTRTRDRGIGVGVGRFKGGTLKLSQNDVKRITGPKEKSRRGRR</sequence>
<evidence type="ECO:0008006" key="5">
    <source>
        <dbReference type="Google" id="ProtNLM"/>
    </source>
</evidence>
<feature type="compositionally biased region" description="Acidic residues" evidence="1">
    <location>
        <begin position="56"/>
        <end position="84"/>
    </location>
</feature>
<keyword evidence="3" id="KW-1185">Reference proteome</keyword>
<organism evidence="2">
    <name type="scientific">Eremomyces bilateralis CBS 781.70</name>
    <dbReference type="NCBI Taxonomy" id="1392243"/>
    <lineage>
        <taxon>Eukaryota</taxon>
        <taxon>Fungi</taxon>
        <taxon>Dikarya</taxon>
        <taxon>Ascomycota</taxon>
        <taxon>Pezizomycotina</taxon>
        <taxon>Dothideomycetes</taxon>
        <taxon>Dothideomycetes incertae sedis</taxon>
        <taxon>Eremomycetales</taxon>
        <taxon>Eremomycetaceae</taxon>
        <taxon>Eremomyces</taxon>
    </lineage>
</organism>
<feature type="compositionally biased region" description="Basic and acidic residues" evidence="1">
    <location>
        <begin position="152"/>
        <end position="162"/>
    </location>
</feature>